<sequence length="96" mass="10220">MNCLTAGANVTLQIVDALDSGNVGSRLTPTSDSDARGVDLELLRGGNAVRFGETWDHGPSRVGMQNIPFSARYVRNAEALEPGEIKGQATLSLDYN</sequence>
<gene>
    <name evidence="1" type="ORF">D7Y33_01375</name>
</gene>
<reference evidence="1" key="2">
    <citation type="journal article" date="2020" name="Front. Microbiol.">
        <title>Genetic Variants of the DSF Quorum Sensing System in Stenotrophomonas maltophilia Influence Virulence and Resistance Phenotypes Among Genotypically Diverse Clinical Isolates.</title>
        <authorList>
            <person name="Yero D."/>
            <person name="Huedo P."/>
            <person name="Conchillo-Sole O."/>
            <person name="Martinez-Servat S."/>
            <person name="Mamat U."/>
            <person name="Coves X."/>
            <person name="Llanas F."/>
            <person name="Roca I."/>
            <person name="Vila J."/>
            <person name="Schaible U.E."/>
            <person name="Daura X."/>
            <person name="Gibert I."/>
        </authorList>
    </citation>
    <scope>NUCLEOTIDE SEQUENCE</scope>
    <source>
        <strain evidence="1">OG156</strain>
    </source>
</reference>
<dbReference type="SUPFAM" id="SSF49401">
    <property type="entry name" value="Bacterial adhesins"/>
    <property type="match status" value="1"/>
</dbReference>
<protein>
    <submittedName>
        <fullName evidence="1">Type 1 fimbrial protein</fullName>
    </submittedName>
</protein>
<comment type="caution">
    <text evidence="1">The sequence shown here is derived from an EMBL/GenBank/DDBJ whole genome shotgun (WGS) entry which is preliminary data.</text>
</comment>
<dbReference type="InterPro" id="IPR008966">
    <property type="entry name" value="Adhesion_dom_sf"/>
</dbReference>
<proteinExistence type="predicted"/>
<evidence type="ECO:0000313" key="2">
    <source>
        <dbReference type="Proteomes" id="UP000822271"/>
    </source>
</evidence>
<dbReference type="AlphaFoldDB" id="A0AAW3RXM3"/>
<dbReference type="GO" id="GO:0007155">
    <property type="term" value="P:cell adhesion"/>
    <property type="evidence" value="ECO:0007669"/>
    <property type="project" value="InterPro"/>
</dbReference>
<dbReference type="EMBL" id="RAUE01000002">
    <property type="protein sequence ID" value="MBA0309685.1"/>
    <property type="molecule type" value="Genomic_DNA"/>
</dbReference>
<name>A0AAW3RXM3_STEMA</name>
<accession>A0AAW3RXM3</accession>
<dbReference type="Proteomes" id="UP000822271">
    <property type="component" value="Unassembled WGS sequence"/>
</dbReference>
<evidence type="ECO:0000313" key="1">
    <source>
        <dbReference type="EMBL" id="MBA0309685.1"/>
    </source>
</evidence>
<organism evidence="1 2">
    <name type="scientific">Stenotrophomonas maltophilia</name>
    <name type="common">Pseudomonas maltophilia</name>
    <name type="synonym">Xanthomonas maltophilia</name>
    <dbReference type="NCBI Taxonomy" id="40324"/>
    <lineage>
        <taxon>Bacteria</taxon>
        <taxon>Pseudomonadati</taxon>
        <taxon>Pseudomonadota</taxon>
        <taxon>Gammaproteobacteria</taxon>
        <taxon>Lysobacterales</taxon>
        <taxon>Lysobacteraceae</taxon>
        <taxon>Stenotrophomonas</taxon>
        <taxon>Stenotrophomonas maltophilia group</taxon>
    </lineage>
</organism>
<dbReference type="GO" id="GO:0009289">
    <property type="term" value="C:pilus"/>
    <property type="evidence" value="ECO:0007669"/>
    <property type="project" value="InterPro"/>
</dbReference>
<reference evidence="1" key="1">
    <citation type="submission" date="2018-09" db="EMBL/GenBank/DDBJ databases">
        <authorList>
            <person name="Groschel M."/>
            <person name="Kohl T."/>
            <person name="Conchillo-Sole O."/>
            <person name="Mamat U."/>
            <person name="Yero D."/>
            <person name="Niemann S."/>
            <person name="Daura X."/>
            <person name="Gibert I."/>
        </authorList>
    </citation>
    <scope>NUCLEOTIDE SEQUENCE</scope>
    <source>
        <strain evidence="1">OG156</strain>
    </source>
</reference>
<dbReference type="InterPro" id="IPR036937">
    <property type="entry name" value="Adhesion_dom_fimbrial_sf"/>
</dbReference>
<dbReference type="Gene3D" id="2.60.40.1090">
    <property type="entry name" value="Fimbrial-type adhesion domain"/>
    <property type="match status" value="1"/>
</dbReference>